<dbReference type="SUPFAM" id="SSF81383">
    <property type="entry name" value="F-box domain"/>
    <property type="match status" value="1"/>
</dbReference>
<evidence type="ECO:0000259" key="1">
    <source>
        <dbReference type="PROSITE" id="PS50181"/>
    </source>
</evidence>
<dbReference type="InterPro" id="IPR036047">
    <property type="entry name" value="F-box-like_dom_sf"/>
</dbReference>
<dbReference type="AlphaFoldDB" id="B8LXM7"/>
<dbReference type="GeneID" id="8108521"/>
<dbReference type="InterPro" id="IPR036404">
    <property type="entry name" value="Jacalin-like_lectin_dom_sf"/>
</dbReference>
<dbReference type="Pfam" id="PF24539">
    <property type="entry name" value="DUF7600"/>
    <property type="match status" value="1"/>
</dbReference>
<name>B8LXM7_TALSN</name>
<evidence type="ECO:0000313" key="3">
    <source>
        <dbReference type="Proteomes" id="UP000001745"/>
    </source>
</evidence>
<sequence length="686" mass="78613">MSFRVFSCAVCGRPFYEYDDPNPKTWLKNFRILFSGPNGVSVSGVGQHNELFLGYFSAHWEYTTRWDNPNTGALDGPIGVLTQSPISNRHGFLFHEACWSLLEKIYQPKPIPWSRLYDVCKSMPLSKRGAVNISWGHDYGGLLLSDNESFYPWQRRVFNMSVDRKLRLSASMDPMCGSNIEQLLHEQPQGIPFMDKDHPTAQVKRSVDVFSRLPPEIRDIIAYSLSVRDAANLRLASRSFFSVFANQQFWASRFSPDSDRSWLFELWNKRGYKAWRWLYRRTDDACLSPALRNRKRVWKLLEHLRDIVDLQWKENSQASISHVDIPGLKYRKITADVRLETPSDTRHYFDEGCRLLRQQNVTIPPQLSQVAVSTVQVGDIDYVSGMRFVSSEGTVTEFGYWSGKKIYSTDVTSLEGFNVATGTRGIQAIQILDEKEHTSQWLGSRDECPKTRYLVVSKPIRTIEAGFDACKMISLAVEYEDLGPIDRSIEQTKSLRDVGYWYPEVPGRDLYLNEYSNVVDTCYPDEHRPLCWISFGGPGGIYLKYVKGMTITFRGDILRCVEFIYEGIDIPIRNRRVGRRALRGYDKVFYFPIDGPGGEIIDAVEVMLANVDENEVHDSFRNPVLKAFRVLTNRGRRHLQPPLSFVYDELKVIKIAPGTTITGFYVGQHPSLGLTSLGVISEVVKR</sequence>
<keyword evidence="3" id="KW-1185">Reference proteome</keyword>
<dbReference type="PhylomeDB" id="B8LXM7"/>
<organism evidence="2 3">
    <name type="scientific">Talaromyces stipitatus (strain ATCC 10500 / CBS 375.48 / QM 6759 / NRRL 1006)</name>
    <name type="common">Penicillium stipitatum</name>
    <dbReference type="NCBI Taxonomy" id="441959"/>
    <lineage>
        <taxon>Eukaryota</taxon>
        <taxon>Fungi</taxon>
        <taxon>Dikarya</taxon>
        <taxon>Ascomycota</taxon>
        <taxon>Pezizomycotina</taxon>
        <taxon>Eurotiomycetes</taxon>
        <taxon>Eurotiomycetidae</taxon>
        <taxon>Eurotiales</taxon>
        <taxon>Trichocomaceae</taxon>
        <taxon>Talaromyces</taxon>
        <taxon>Talaromyces sect. Talaromyces</taxon>
    </lineage>
</organism>
<dbReference type="EMBL" id="EQ962652">
    <property type="protein sequence ID" value="EED24528.1"/>
    <property type="molecule type" value="Genomic_DNA"/>
</dbReference>
<gene>
    <name evidence="2" type="ORF">TSTA_078830</name>
</gene>
<dbReference type="InterPro" id="IPR056021">
    <property type="entry name" value="DUF7600"/>
</dbReference>
<reference evidence="3" key="1">
    <citation type="journal article" date="2015" name="Genome Announc.">
        <title>Genome sequence of the AIDS-associated pathogen Penicillium marneffei (ATCC18224) and its near taxonomic relative Talaromyces stipitatus (ATCC10500).</title>
        <authorList>
            <person name="Nierman W.C."/>
            <person name="Fedorova-Abrams N.D."/>
            <person name="Andrianopoulos A."/>
        </authorList>
    </citation>
    <scope>NUCLEOTIDE SEQUENCE [LARGE SCALE GENOMIC DNA]</scope>
    <source>
        <strain evidence="3">ATCC 10500 / CBS 375.48 / QM 6759 / NRRL 1006</strain>
    </source>
</reference>
<dbReference type="eggNOG" id="ENOG502SI1I">
    <property type="taxonomic scope" value="Eukaryota"/>
</dbReference>
<dbReference type="RefSeq" id="XP_002341915.1">
    <property type="nucleotide sequence ID" value="XM_002341874.1"/>
</dbReference>
<proteinExistence type="predicted"/>
<dbReference type="SUPFAM" id="SSF51101">
    <property type="entry name" value="Mannose-binding lectins"/>
    <property type="match status" value="1"/>
</dbReference>
<dbReference type="OrthoDB" id="4222459at2759"/>
<dbReference type="HOGENOM" id="CLU_012355_0_0_1"/>
<dbReference type="InterPro" id="IPR001810">
    <property type="entry name" value="F-box_dom"/>
</dbReference>
<dbReference type="InParanoid" id="B8LXM7"/>
<dbReference type="STRING" id="441959.B8LXM7"/>
<protein>
    <recommendedName>
        <fullName evidence="1">F-box domain-containing protein</fullName>
    </recommendedName>
</protein>
<feature type="domain" description="F-box" evidence="1">
    <location>
        <begin position="207"/>
        <end position="253"/>
    </location>
</feature>
<accession>B8LXM7</accession>
<dbReference type="OMA" id="PLAWINF"/>
<dbReference type="VEuPathDB" id="FungiDB:TSTA_078830"/>
<evidence type="ECO:0000313" key="2">
    <source>
        <dbReference type="EMBL" id="EED24528.1"/>
    </source>
</evidence>
<dbReference type="PROSITE" id="PS50181">
    <property type="entry name" value="FBOX"/>
    <property type="match status" value="1"/>
</dbReference>
<dbReference type="Proteomes" id="UP000001745">
    <property type="component" value="Unassembled WGS sequence"/>
</dbReference>